<dbReference type="NCBIfam" id="TIGR01664">
    <property type="entry name" value="DNA-3'-Pase"/>
    <property type="match status" value="1"/>
</dbReference>
<evidence type="ECO:0000256" key="1">
    <source>
        <dbReference type="SAM" id="MobiDB-lite"/>
    </source>
</evidence>
<dbReference type="InterPro" id="IPR036412">
    <property type="entry name" value="HAD-like_sf"/>
</dbReference>
<name>A0ABR0SBM2_9HYPO</name>
<comment type="caution">
    <text evidence="2">The sequence shown here is derived from an EMBL/GenBank/DDBJ whole genome shotgun (WGS) entry which is preliminary data.</text>
</comment>
<protein>
    <submittedName>
        <fullName evidence="2">Bifunctional polynucleotide phosphatase/kinase</fullName>
    </submittedName>
</protein>
<feature type="region of interest" description="Disordered" evidence="1">
    <location>
        <begin position="1"/>
        <end position="63"/>
    </location>
</feature>
<dbReference type="InterPro" id="IPR027417">
    <property type="entry name" value="P-loop_NTPase"/>
</dbReference>
<dbReference type="SUPFAM" id="SSF56784">
    <property type="entry name" value="HAD-like"/>
    <property type="match status" value="1"/>
</dbReference>
<dbReference type="InterPro" id="IPR006551">
    <property type="entry name" value="Polynucleotide_phosphatase"/>
</dbReference>
<dbReference type="Pfam" id="PF08645">
    <property type="entry name" value="PNK3P"/>
    <property type="match status" value="1"/>
</dbReference>
<dbReference type="SUPFAM" id="SSF52540">
    <property type="entry name" value="P-loop containing nucleoside triphosphate hydrolases"/>
    <property type="match status" value="1"/>
</dbReference>
<dbReference type="NCBIfam" id="TIGR01662">
    <property type="entry name" value="HAD-SF-IIIA"/>
    <property type="match status" value="1"/>
</dbReference>
<dbReference type="EMBL" id="JAVFKD010000015">
    <property type="protein sequence ID" value="KAK5989359.1"/>
    <property type="molecule type" value="Genomic_DNA"/>
</dbReference>
<sequence>MSPSSTKKRKDPGAPISPPPVKRTVKSGTTKSAVASFFTPASQKPKDRTIWTERGHHGDTPATLLVGKYQPEKQETDKTKRRKIAAFDLDSTLIRTSSGKKHASGAADWNWWDSQVPDKLRELYQDQGYQIVILSNQAGLTLHFDANFKGPKAAAQKRVGEFKQKCNAVLTSLDLPTTIYAATAKDIYRKPRTGMWQELCGDYEIPKEDVDMEESFFVGDAGGRIATVGKANGNTAAISKDFSCSDRNLAHNVGIKFITPEEFFLGEKPRDFARDFDLAHYTYGDVDEESPEAKVVYEKKNDQELVLFCGPPGAGKSTFYWKVLNPLGYERVNQDTLKSRDKCIQAAKDLLKEGESIAIDNTNPDPDTRALWIDLANEAKIPIRCVWFSTPVVVCEHNDAVRSLNKSLNPEQRQGLPKIAFTSFASRFKEPKVREGFEDVTEVKFKFRGTKEEYNIWGRYWT</sequence>
<dbReference type="Gene3D" id="3.40.50.1000">
    <property type="entry name" value="HAD superfamily/HAD-like"/>
    <property type="match status" value="1"/>
</dbReference>
<organism evidence="2 3">
    <name type="scientific">Cladobotryum mycophilum</name>
    <dbReference type="NCBI Taxonomy" id="491253"/>
    <lineage>
        <taxon>Eukaryota</taxon>
        <taxon>Fungi</taxon>
        <taxon>Dikarya</taxon>
        <taxon>Ascomycota</taxon>
        <taxon>Pezizomycotina</taxon>
        <taxon>Sordariomycetes</taxon>
        <taxon>Hypocreomycetidae</taxon>
        <taxon>Hypocreales</taxon>
        <taxon>Hypocreaceae</taxon>
        <taxon>Cladobotryum</taxon>
    </lineage>
</organism>
<dbReference type="InterPro" id="IPR013954">
    <property type="entry name" value="PNK3P"/>
</dbReference>
<gene>
    <name evidence="2" type="ORF">PT974_10877</name>
</gene>
<accession>A0ABR0SBM2</accession>
<dbReference type="PANTHER" id="PTHR12083">
    <property type="entry name" value="BIFUNCTIONAL POLYNUCLEOTIDE PHOSPHATASE/KINASE"/>
    <property type="match status" value="1"/>
</dbReference>
<dbReference type="InterPro" id="IPR023214">
    <property type="entry name" value="HAD_sf"/>
</dbReference>
<feature type="compositionally biased region" description="Basic residues" evidence="1">
    <location>
        <begin position="1"/>
        <end position="10"/>
    </location>
</feature>
<evidence type="ECO:0000313" key="2">
    <source>
        <dbReference type="EMBL" id="KAK5989359.1"/>
    </source>
</evidence>
<proteinExistence type="predicted"/>
<feature type="compositionally biased region" description="Basic and acidic residues" evidence="1">
    <location>
        <begin position="44"/>
        <end position="59"/>
    </location>
</feature>
<dbReference type="Pfam" id="PF13671">
    <property type="entry name" value="AAA_33"/>
    <property type="match status" value="2"/>
</dbReference>
<dbReference type="PANTHER" id="PTHR12083:SF9">
    <property type="entry name" value="BIFUNCTIONAL POLYNUCLEOTIDE PHOSPHATASE_KINASE"/>
    <property type="match status" value="1"/>
</dbReference>
<keyword evidence="3" id="KW-1185">Reference proteome</keyword>
<reference evidence="2 3" key="1">
    <citation type="submission" date="2024-01" db="EMBL/GenBank/DDBJ databases">
        <title>Complete genome of Cladobotryum mycophilum ATHUM6906.</title>
        <authorList>
            <person name="Christinaki A.C."/>
            <person name="Myridakis A.I."/>
            <person name="Kouvelis V.N."/>
        </authorList>
    </citation>
    <scope>NUCLEOTIDE SEQUENCE [LARGE SCALE GENOMIC DNA]</scope>
    <source>
        <strain evidence="2 3">ATHUM6906</strain>
    </source>
</reference>
<dbReference type="Proteomes" id="UP001338125">
    <property type="component" value="Unassembled WGS sequence"/>
</dbReference>
<dbReference type="Gene3D" id="3.40.50.300">
    <property type="entry name" value="P-loop containing nucleotide triphosphate hydrolases"/>
    <property type="match status" value="1"/>
</dbReference>
<evidence type="ECO:0000313" key="3">
    <source>
        <dbReference type="Proteomes" id="UP001338125"/>
    </source>
</evidence>
<dbReference type="InterPro" id="IPR006549">
    <property type="entry name" value="HAD-SF_hydro_IIIA"/>
</dbReference>